<comment type="similarity">
    <text evidence="9">Belongs to the G-protein coupled receptor 1 family.</text>
</comment>
<organism evidence="12 13">
    <name type="scientific">Sparus aurata</name>
    <name type="common">Gilthead sea bream</name>
    <dbReference type="NCBI Taxonomy" id="8175"/>
    <lineage>
        <taxon>Eukaryota</taxon>
        <taxon>Metazoa</taxon>
        <taxon>Chordata</taxon>
        <taxon>Craniata</taxon>
        <taxon>Vertebrata</taxon>
        <taxon>Euteleostomi</taxon>
        <taxon>Actinopterygii</taxon>
        <taxon>Neopterygii</taxon>
        <taxon>Teleostei</taxon>
        <taxon>Neoteleostei</taxon>
        <taxon>Acanthomorphata</taxon>
        <taxon>Eupercaria</taxon>
        <taxon>Spariformes</taxon>
        <taxon>Sparidae</taxon>
        <taxon>Sparus</taxon>
    </lineage>
</organism>
<evidence type="ECO:0000256" key="3">
    <source>
        <dbReference type="ARBA" id="ARBA00022692"/>
    </source>
</evidence>
<dbReference type="GeneID" id="115587618"/>
<dbReference type="OrthoDB" id="10042731at2759"/>
<feature type="transmembrane region" description="Helical" evidence="10">
    <location>
        <begin position="53"/>
        <end position="77"/>
    </location>
</feature>
<evidence type="ECO:0000256" key="6">
    <source>
        <dbReference type="ARBA" id="ARBA00023136"/>
    </source>
</evidence>
<evidence type="ECO:0000256" key="4">
    <source>
        <dbReference type="ARBA" id="ARBA00022989"/>
    </source>
</evidence>
<keyword evidence="3 9" id="KW-0812">Transmembrane</keyword>
<dbReference type="PRINTS" id="PR00237">
    <property type="entry name" value="GPCRRHODOPSN"/>
</dbReference>
<keyword evidence="13" id="KW-1185">Reference proteome</keyword>
<evidence type="ECO:0000256" key="1">
    <source>
        <dbReference type="ARBA" id="ARBA00004651"/>
    </source>
</evidence>
<reference evidence="12" key="1">
    <citation type="submission" date="2021-04" db="EMBL/GenBank/DDBJ databases">
        <authorList>
            <consortium name="Wellcome Sanger Institute Data Sharing"/>
        </authorList>
    </citation>
    <scope>NUCLEOTIDE SEQUENCE [LARGE SCALE GENOMIC DNA]</scope>
</reference>
<dbReference type="Pfam" id="PF00001">
    <property type="entry name" value="7tm_1"/>
    <property type="match status" value="1"/>
</dbReference>
<feature type="transmembrane region" description="Helical" evidence="10">
    <location>
        <begin position="125"/>
        <end position="146"/>
    </location>
</feature>
<evidence type="ECO:0000256" key="8">
    <source>
        <dbReference type="ARBA" id="ARBA00023224"/>
    </source>
</evidence>
<dbReference type="PANTHER" id="PTHR24249">
    <property type="entry name" value="HISTAMINE RECEPTOR-RELATED G-PROTEIN COUPLED RECEPTOR"/>
    <property type="match status" value="1"/>
</dbReference>
<dbReference type="CDD" id="cd15055">
    <property type="entry name" value="7tmA_TAARs"/>
    <property type="match status" value="1"/>
</dbReference>
<dbReference type="RefSeq" id="XP_030283398.1">
    <property type="nucleotide sequence ID" value="XM_030427538.1"/>
</dbReference>
<dbReference type="Ensembl" id="ENSSAUT00010071815.1">
    <property type="protein sequence ID" value="ENSSAUP00010068629.1"/>
    <property type="gene ID" value="ENSSAUG00010027232.1"/>
</dbReference>
<feature type="transmembrane region" description="Helical" evidence="10">
    <location>
        <begin position="303"/>
        <end position="327"/>
    </location>
</feature>
<feature type="transmembrane region" description="Helical" evidence="10">
    <location>
        <begin position="89"/>
        <end position="119"/>
    </location>
</feature>
<keyword evidence="7 9" id="KW-0675">Receptor</keyword>
<dbReference type="InterPro" id="IPR050569">
    <property type="entry name" value="TAAR"/>
</dbReference>
<proteinExistence type="inferred from homology"/>
<evidence type="ECO:0000313" key="12">
    <source>
        <dbReference type="Ensembl" id="ENSSAUP00010068629.1"/>
    </source>
</evidence>
<reference evidence="12" key="3">
    <citation type="submission" date="2025-09" db="UniProtKB">
        <authorList>
            <consortium name="Ensembl"/>
        </authorList>
    </citation>
    <scope>IDENTIFICATION</scope>
</reference>
<sequence>MSCMTESFVQKAARAQQVLLSLVMETLRGTDLCFPQLLNSSCRKPTRPHFETMLIYILLSFIALLTAALNLLVIISISHFKQLHTPTNLLILSLAVSDFFVGLLMFFQIMLIDGCWFLGDLMCTLYQYLAYVIASASVGTMVLVSVDRYVAICHPLHYSSEITQKKVQVCVCLCWICSVIFQSLILKDILKQPGSYHSCIGECIFFINYIAGLADLTFSFIVPITVIVVLYMRIFVVAVSQARAMRSHITAVTQSGKVTAKKSEMKAARTLGVVVVLFLICLCPYYCVALTGQDNLLNASSAAFVLCLYYFNSCLNPVVYAFCYPWLRKSIKLIVTFKILQPDSCEANIM</sequence>
<keyword evidence="5 9" id="KW-0297">G-protein coupled receptor</keyword>
<keyword evidence="2" id="KW-1003">Cell membrane</keyword>
<protein>
    <submittedName>
        <fullName evidence="12">Trace amine-associated receptor 1-like</fullName>
    </submittedName>
</protein>
<accession>A0A671Z137</accession>
<dbReference type="InParanoid" id="A0A671Z137"/>
<reference evidence="12" key="2">
    <citation type="submission" date="2025-08" db="UniProtKB">
        <authorList>
            <consortium name="Ensembl"/>
        </authorList>
    </citation>
    <scope>IDENTIFICATION</scope>
</reference>
<dbReference type="GeneTree" id="ENSGT01050000244823"/>
<dbReference type="RefSeq" id="XP_030283397.1">
    <property type="nucleotide sequence ID" value="XM_030427537.1"/>
</dbReference>
<feature type="transmembrane region" description="Helical" evidence="10">
    <location>
        <begin position="206"/>
        <end position="236"/>
    </location>
</feature>
<dbReference type="GO" id="GO:0005886">
    <property type="term" value="C:plasma membrane"/>
    <property type="evidence" value="ECO:0007669"/>
    <property type="project" value="UniProtKB-SubCell"/>
</dbReference>
<gene>
    <name evidence="12" type="primary">LOC115587618</name>
</gene>
<dbReference type="OMA" id="CAFVISY"/>
<evidence type="ECO:0000256" key="10">
    <source>
        <dbReference type="SAM" id="Phobius"/>
    </source>
</evidence>
<dbReference type="AlphaFoldDB" id="A0A671Z137"/>
<dbReference type="InterPro" id="IPR000276">
    <property type="entry name" value="GPCR_Rhodpsn"/>
</dbReference>
<dbReference type="PROSITE" id="PS50262">
    <property type="entry name" value="G_PROTEIN_RECEP_F1_2"/>
    <property type="match status" value="1"/>
</dbReference>
<feature type="transmembrane region" description="Helical" evidence="10">
    <location>
        <begin position="271"/>
        <end position="291"/>
    </location>
</feature>
<evidence type="ECO:0000256" key="5">
    <source>
        <dbReference type="ARBA" id="ARBA00023040"/>
    </source>
</evidence>
<evidence type="ECO:0000313" key="13">
    <source>
        <dbReference type="Proteomes" id="UP000472265"/>
    </source>
</evidence>
<feature type="domain" description="G-protein coupled receptors family 1 profile" evidence="11">
    <location>
        <begin position="69"/>
        <end position="320"/>
    </location>
</feature>
<keyword evidence="6 10" id="KW-0472">Membrane</keyword>
<dbReference type="Proteomes" id="UP000472265">
    <property type="component" value="Chromosome 9"/>
</dbReference>
<evidence type="ECO:0000259" key="11">
    <source>
        <dbReference type="PROSITE" id="PS50262"/>
    </source>
</evidence>
<name>A0A671Z137_SPAAU</name>
<evidence type="ECO:0000256" key="2">
    <source>
        <dbReference type="ARBA" id="ARBA00022475"/>
    </source>
</evidence>
<dbReference type="FunCoup" id="A0A671Z137">
    <property type="interactions" value="18"/>
</dbReference>
<feature type="transmembrane region" description="Helical" evidence="10">
    <location>
        <begin position="167"/>
        <end position="186"/>
    </location>
</feature>
<dbReference type="InterPro" id="IPR017452">
    <property type="entry name" value="GPCR_Rhodpsn_7TM"/>
</dbReference>
<keyword evidence="4 10" id="KW-1133">Transmembrane helix</keyword>
<keyword evidence="8 9" id="KW-0807">Transducer</keyword>
<dbReference type="PROSITE" id="PS00237">
    <property type="entry name" value="G_PROTEIN_RECEP_F1_1"/>
    <property type="match status" value="1"/>
</dbReference>
<comment type="subcellular location">
    <subcellularLocation>
        <location evidence="1">Cell membrane</location>
        <topology evidence="1">Multi-pass membrane protein</topology>
    </subcellularLocation>
</comment>
<dbReference type="SUPFAM" id="SSF81321">
    <property type="entry name" value="Family A G protein-coupled receptor-like"/>
    <property type="match status" value="1"/>
</dbReference>
<dbReference type="PANTHER" id="PTHR24249:SF381">
    <property type="entry name" value="TRACE AMINE ASSOCIATED RECEPTOR 19P-RELATED"/>
    <property type="match status" value="1"/>
</dbReference>
<evidence type="ECO:0000256" key="7">
    <source>
        <dbReference type="ARBA" id="ARBA00023170"/>
    </source>
</evidence>
<dbReference type="GO" id="GO:0001594">
    <property type="term" value="F:trace-amine receptor activity"/>
    <property type="evidence" value="ECO:0007669"/>
    <property type="project" value="TreeGrafter"/>
</dbReference>
<dbReference type="Gene3D" id="1.20.1070.10">
    <property type="entry name" value="Rhodopsin 7-helix transmembrane proteins"/>
    <property type="match status" value="1"/>
</dbReference>
<evidence type="ECO:0000256" key="9">
    <source>
        <dbReference type="RuleBase" id="RU000688"/>
    </source>
</evidence>